<dbReference type="AlphaFoldDB" id="A0A831W9R9"/>
<proteinExistence type="predicted"/>
<dbReference type="Pfam" id="PF00069">
    <property type="entry name" value="Pkinase"/>
    <property type="match status" value="1"/>
</dbReference>
<dbReference type="Gene3D" id="1.25.40.10">
    <property type="entry name" value="Tetratricopeptide repeat domain"/>
    <property type="match status" value="2"/>
</dbReference>
<keyword evidence="1" id="KW-0808">Transferase</keyword>
<dbReference type="PROSITE" id="PS00107">
    <property type="entry name" value="PROTEIN_KINASE_ATP"/>
    <property type="match status" value="1"/>
</dbReference>
<dbReference type="InterPro" id="IPR000719">
    <property type="entry name" value="Prot_kinase_dom"/>
</dbReference>
<evidence type="ECO:0000256" key="4">
    <source>
        <dbReference type="ARBA" id="ARBA00022840"/>
    </source>
</evidence>
<dbReference type="InterPro" id="IPR017441">
    <property type="entry name" value="Protein_kinase_ATP_BS"/>
</dbReference>
<dbReference type="GO" id="GO:0005524">
    <property type="term" value="F:ATP binding"/>
    <property type="evidence" value="ECO:0007669"/>
    <property type="project" value="UniProtKB-UniRule"/>
</dbReference>
<dbReference type="PROSITE" id="PS50011">
    <property type="entry name" value="PROTEIN_KINASE_DOM"/>
    <property type="match status" value="1"/>
</dbReference>
<dbReference type="SUPFAM" id="SSF56112">
    <property type="entry name" value="Protein kinase-like (PK-like)"/>
    <property type="match status" value="1"/>
</dbReference>
<dbReference type="Proteomes" id="UP000886339">
    <property type="component" value="Unassembled WGS sequence"/>
</dbReference>
<dbReference type="SMART" id="SM00220">
    <property type="entry name" value="S_TKc"/>
    <property type="match status" value="1"/>
</dbReference>
<evidence type="ECO:0000313" key="8">
    <source>
        <dbReference type="EMBL" id="HEC05747.1"/>
    </source>
</evidence>
<dbReference type="InterPro" id="IPR008271">
    <property type="entry name" value="Ser/Thr_kinase_AS"/>
</dbReference>
<dbReference type="PANTHER" id="PTHR43289">
    <property type="entry name" value="MITOGEN-ACTIVATED PROTEIN KINASE KINASE KINASE 20-RELATED"/>
    <property type="match status" value="1"/>
</dbReference>
<dbReference type="InterPro" id="IPR011990">
    <property type="entry name" value="TPR-like_helical_dom_sf"/>
</dbReference>
<keyword evidence="4 5" id="KW-0067">ATP-binding</keyword>
<dbReference type="CDD" id="cd14014">
    <property type="entry name" value="STKc_PknB_like"/>
    <property type="match status" value="1"/>
</dbReference>
<evidence type="ECO:0000256" key="3">
    <source>
        <dbReference type="ARBA" id="ARBA00022777"/>
    </source>
</evidence>
<gene>
    <name evidence="8" type="ORF">ENJ12_02770</name>
</gene>
<dbReference type="Gene3D" id="1.10.510.10">
    <property type="entry name" value="Transferase(Phosphotransferase) domain 1"/>
    <property type="match status" value="1"/>
</dbReference>
<evidence type="ECO:0000256" key="1">
    <source>
        <dbReference type="ARBA" id="ARBA00022679"/>
    </source>
</evidence>
<feature type="domain" description="Protein kinase" evidence="7">
    <location>
        <begin position="64"/>
        <end position="328"/>
    </location>
</feature>
<organism evidence="8">
    <name type="scientific">Thiolapillus brandeum</name>
    <dbReference type="NCBI Taxonomy" id="1076588"/>
    <lineage>
        <taxon>Bacteria</taxon>
        <taxon>Pseudomonadati</taxon>
        <taxon>Pseudomonadota</taxon>
        <taxon>Gammaproteobacteria</taxon>
        <taxon>Chromatiales</taxon>
        <taxon>Sedimenticolaceae</taxon>
        <taxon>Thiolapillus</taxon>
    </lineage>
</organism>
<evidence type="ECO:0000256" key="6">
    <source>
        <dbReference type="SAM" id="Phobius"/>
    </source>
</evidence>
<keyword evidence="3 8" id="KW-0418">Kinase</keyword>
<keyword evidence="6" id="KW-1133">Transmembrane helix</keyword>
<feature type="transmembrane region" description="Helical" evidence="6">
    <location>
        <begin position="353"/>
        <end position="374"/>
    </location>
</feature>
<dbReference type="EMBL" id="DRLF01000105">
    <property type="protein sequence ID" value="HEC05747.1"/>
    <property type="molecule type" value="Genomic_DNA"/>
</dbReference>
<dbReference type="GO" id="GO:0004674">
    <property type="term" value="F:protein serine/threonine kinase activity"/>
    <property type="evidence" value="ECO:0007669"/>
    <property type="project" value="TreeGrafter"/>
</dbReference>
<keyword evidence="6" id="KW-0472">Membrane</keyword>
<dbReference type="Gene3D" id="3.30.200.20">
    <property type="entry name" value="Phosphorylase Kinase, domain 1"/>
    <property type="match status" value="1"/>
</dbReference>
<name>A0A831W9R9_9GAMM</name>
<dbReference type="PANTHER" id="PTHR43289:SF6">
    <property type="entry name" value="SERINE_THREONINE-PROTEIN KINASE NEKL-3"/>
    <property type="match status" value="1"/>
</dbReference>
<evidence type="ECO:0000256" key="2">
    <source>
        <dbReference type="ARBA" id="ARBA00022741"/>
    </source>
</evidence>
<keyword evidence="2 5" id="KW-0547">Nucleotide-binding</keyword>
<feature type="binding site" evidence="5">
    <location>
        <position position="95"/>
    </location>
    <ligand>
        <name>ATP</name>
        <dbReference type="ChEBI" id="CHEBI:30616"/>
    </ligand>
</feature>
<accession>A0A831W9R9</accession>
<reference evidence="8" key="1">
    <citation type="journal article" date="2020" name="mSystems">
        <title>Genome- and Community-Level Interaction Insights into Carbon Utilization and Element Cycling Functions of Hydrothermarchaeota in Hydrothermal Sediment.</title>
        <authorList>
            <person name="Zhou Z."/>
            <person name="Liu Y."/>
            <person name="Xu W."/>
            <person name="Pan J."/>
            <person name="Luo Z.H."/>
            <person name="Li M."/>
        </authorList>
    </citation>
    <scope>NUCLEOTIDE SEQUENCE [LARGE SCALE GENOMIC DNA]</scope>
    <source>
        <strain evidence="8">HyVt-458</strain>
    </source>
</reference>
<dbReference type="InterPro" id="IPR011009">
    <property type="entry name" value="Kinase-like_dom_sf"/>
</dbReference>
<comment type="caution">
    <text evidence="8">The sequence shown here is derived from an EMBL/GenBank/DDBJ whole genome shotgun (WGS) entry which is preliminary data.</text>
</comment>
<sequence length="1086" mass="121713">MPHRNNNSDDLLAIWQEIEADVDAGKCKEDRIFEQGVSEVVPDLLERITIQHPDLGTGELLARYRILHPIGSGGMGDVYLAERADGQYEKRVALKIMSLGFTSPDLLARFQRERQIQAELNHPGIAKLLDAGVAEDGRPWFVLDYIQGTPLVEFCNKHHLDHQARIELLLQVCHAIAYAHDHGVVHRDLKPENILVKGDAHNHQPVVMDFGIASREQDNALTQMGNFLGTPAYSSPEQVKGNYSALDHHSDIFSLGILLYELIDNRRPFDGESNTEISYHIIDQDTPPLQRAGVSPDLSAIIFKCLEKSPRDRYSSVHELIEDLENYRQGNSVVANPVGFWFRTRRRIHRYPLLSALALLTFATVLTLAGLTVWQHMSKNSFAARQAQIAQRYGQAAQQIESGARLIYSRPLHNTEKEIAALETRYRSMHDNLAQVNISSRHVAHYALGRAALSLGNIEEAQQHLEQAWNAGLKEPLLALRLGQTYVKQYGKATRNMRQLMLSSVETRQQAFDQARKDYLQPAMTFLALGAKADHPEAQIAAAILRYTAGDTKGALEILQHAIDTAAWPVTAMIANGNFYLELAENSLFAGDNQQAYAYLIESENLFSRATQIARSHPDAITGNCIARTKLIQSGEYPRVMQANPNPDVIAPCDALMTVQPNNRDSLLQVTKAYVNTARKMRIHGNDPSLVLDKAETFVNRALQQNGNDPQALRLLGSLLMTRSYWRYDRGDDGYQLLNDAIAAFEKAGKYAPGDNLLQQELALALQTAGKAEYANGRDGNAAYMLSNEVYRQLVAQPDVAMNTWTEYADELSWQAYYLYSSGRDARQPLQEAIRIAHTAVEKSSGNLNAILVLAMAEYSQAEFLYLQMEDPAEVSAAAFRHFGEVVAADPGNAIARINQLGPLALSIDFSLDRGIPQTMQLEVMHELLLDFEQQRNAAFQAPLIWADYWRYMAKQARLDKRNPAEDIEKAKGFLKLALNVKQDHYEAIQSFGYLAVFEHSWRIHSGNRGTADYNEDLRKLSEFIKEYPDLPILRALRGQLRSLTAVQPSDWSEVIGDFQSSIAMNPLLEKRYGPDLKHAIAISGG</sequence>
<evidence type="ECO:0000256" key="5">
    <source>
        <dbReference type="PROSITE-ProRule" id="PRU10141"/>
    </source>
</evidence>
<protein>
    <submittedName>
        <fullName evidence="8">Serine/threonine-protein kinase</fullName>
    </submittedName>
</protein>
<dbReference type="PROSITE" id="PS00108">
    <property type="entry name" value="PROTEIN_KINASE_ST"/>
    <property type="match status" value="1"/>
</dbReference>
<keyword evidence="6" id="KW-0812">Transmembrane</keyword>
<dbReference type="SUPFAM" id="SSF48452">
    <property type="entry name" value="TPR-like"/>
    <property type="match status" value="1"/>
</dbReference>
<dbReference type="SUPFAM" id="SSF81901">
    <property type="entry name" value="HCP-like"/>
    <property type="match status" value="1"/>
</dbReference>
<evidence type="ECO:0000259" key="7">
    <source>
        <dbReference type="PROSITE" id="PS50011"/>
    </source>
</evidence>